<dbReference type="SUPFAM" id="SSF51230">
    <property type="entry name" value="Single hybrid motif"/>
    <property type="match status" value="1"/>
</dbReference>
<proteinExistence type="predicted"/>
<dbReference type="AlphaFoldDB" id="A0A075FRR6"/>
<evidence type="ECO:0000313" key="3">
    <source>
        <dbReference type="EMBL" id="AIE93964.1"/>
    </source>
</evidence>
<organism evidence="3">
    <name type="scientific">uncultured marine group II/III euryarchaeote AD1000_41_D11</name>
    <dbReference type="NCBI Taxonomy" id="1457766"/>
    <lineage>
        <taxon>Archaea</taxon>
        <taxon>Methanobacteriati</taxon>
        <taxon>Methanobacteriota</taxon>
        <taxon>environmental samples</taxon>
    </lineage>
</organism>
<dbReference type="CDD" id="cd06850">
    <property type="entry name" value="biotinyl_domain"/>
    <property type="match status" value="1"/>
</dbReference>
<dbReference type="PANTHER" id="PTHR45266">
    <property type="entry name" value="OXALOACETATE DECARBOXYLASE ALPHA CHAIN"/>
    <property type="match status" value="1"/>
</dbReference>
<feature type="domain" description="Lipoyl-binding" evidence="2">
    <location>
        <begin position="92"/>
        <end position="168"/>
    </location>
</feature>
<dbReference type="PROSITE" id="PS00188">
    <property type="entry name" value="BIOTIN"/>
    <property type="match status" value="1"/>
</dbReference>
<dbReference type="InterPro" id="IPR000089">
    <property type="entry name" value="Biotin_lipoyl"/>
</dbReference>
<dbReference type="EMBL" id="KF900408">
    <property type="protein sequence ID" value="AIE93964.1"/>
    <property type="molecule type" value="Genomic_DNA"/>
</dbReference>
<dbReference type="InterPro" id="IPR011053">
    <property type="entry name" value="Single_hybrid_motif"/>
</dbReference>
<dbReference type="InterPro" id="IPR001882">
    <property type="entry name" value="Biotin_BS"/>
</dbReference>
<protein>
    <submittedName>
        <fullName evidence="3">Carbamoyl-phosphate synthase L chain</fullName>
    </submittedName>
</protein>
<dbReference type="PROSITE" id="PS50968">
    <property type="entry name" value="BIOTINYL_LIPOYL"/>
    <property type="match status" value="1"/>
</dbReference>
<dbReference type="Gene3D" id="2.40.50.100">
    <property type="match status" value="1"/>
</dbReference>
<name>A0A075FRR6_9EURY</name>
<accession>A0A075FRR6</accession>
<evidence type="ECO:0000259" key="2">
    <source>
        <dbReference type="PROSITE" id="PS50968"/>
    </source>
</evidence>
<sequence length="170" mass="18994">MEARSLIMDKLKIGSNSFMVNLRRSGTNFTIEIDDEVHQGNFTRKIGGAIELVMNDSRTICFSERKGNEIYVFANGINYVITRESSRNKGIVHEEESEDSVSSPITGKLLDKKVKNGDKVSQGDVVVILEAMKMEHRLKAPRDGILSKLTSAEVGGQIKEGELMFELEKE</sequence>
<dbReference type="PANTHER" id="PTHR45266:SF3">
    <property type="entry name" value="OXALOACETATE DECARBOXYLASE ALPHA CHAIN"/>
    <property type="match status" value="1"/>
</dbReference>
<keyword evidence="1" id="KW-0092">Biotin</keyword>
<reference evidence="3" key="1">
    <citation type="journal article" date="2014" name="Genome Biol. Evol.">
        <title>Pangenome evidence for extensive interdomain horizontal transfer affecting lineage core and shell genes in uncultured planktonic thaumarchaeota and euryarchaeota.</title>
        <authorList>
            <person name="Deschamps P."/>
            <person name="Zivanovic Y."/>
            <person name="Moreira D."/>
            <person name="Rodriguez-Valera F."/>
            <person name="Lopez-Garcia P."/>
        </authorList>
    </citation>
    <scope>NUCLEOTIDE SEQUENCE</scope>
</reference>
<dbReference type="InterPro" id="IPR050709">
    <property type="entry name" value="Biotin_Carboxyl_Carrier/Decarb"/>
</dbReference>
<dbReference type="Pfam" id="PF00364">
    <property type="entry name" value="Biotin_lipoyl"/>
    <property type="match status" value="1"/>
</dbReference>
<evidence type="ECO:0000256" key="1">
    <source>
        <dbReference type="ARBA" id="ARBA00023267"/>
    </source>
</evidence>